<reference evidence="2 3" key="1">
    <citation type="submission" date="2020-08" db="EMBL/GenBank/DDBJ databases">
        <title>Genome sequence of Nocardioides mesophilus KACC 16243T.</title>
        <authorList>
            <person name="Hyun D.-W."/>
            <person name="Bae J.-W."/>
        </authorList>
    </citation>
    <scope>NUCLEOTIDE SEQUENCE [LARGE SCALE GENOMIC DNA]</scope>
    <source>
        <strain evidence="2 3">KACC 16243</strain>
    </source>
</reference>
<dbReference type="KEGG" id="nmes:H9L09_19930"/>
<evidence type="ECO:0000313" key="3">
    <source>
        <dbReference type="Proteomes" id="UP000515947"/>
    </source>
</evidence>
<dbReference type="GO" id="GO:0016491">
    <property type="term" value="F:oxidoreductase activity"/>
    <property type="evidence" value="ECO:0007669"/>
    <property type="project" value="InterPro"/>
</dbReference>
<dbReference type="AlphaFoldDB" id="A0A7G9RAQ7"/>
<dbReference type="SUPFAM" id="SSF52833">
    <property type="entry name" value="Thioredoxin-like"/>
    <property type="match status" value="1"/>
</dbReference>
<proteinExistence type="predicted"/>
<evidence type="ECO:0000313" key="2">
    <source>
        <dbReference type="EMBL" id="QNN52682.1"/>
    </source>
</evidence>
<dbReference type="Gene3D" id="3.40.30.10">
    <property type="entry name" value="Glutaredoxin"/>
    <property type="match status" value="1"/>
</dbReference>
<evidence type="ECO:0000259" key="1">
    <source>
        <dbReference type="Pfam" id="PF01323"/>
    </source>
</evidence>
<feature type="domain" description="DSBA-like thioredoxin" evidence="1">
    <location>
        <begin position="6"/>
        <end position="133"/>
    </location>
</feature>
<organism evidence="2 3">
    <name type="scientific">Nocardioides mesophilus</name>
    <dbReference type="NCBI Taxonomy" id="433659"/>
    <lineage>
        <taxon>Bacteria</taxon>
        <taxon>Bacillati</taxon>
        <taxon>Actinomycetota</taxon>
        <taxon>Actinomycetes</taxon>
        <taxon>Propionibacteriales</taxon>
        <taxon>Nocardioidaceae</taxon>
        <taxon>Nocardioides</taxon>
    </lineage>
</organism>
<keyword evidence="3" id="KW-1185">Reference proteome</keyword>
<dbReference type="RefSeq" id="WP_187578524.1">
    <property type="nucleotide sequence ID" value="NZ_CP060713.1"/>
</dbReference>
<dbReference type="InterPro" id="IPR036249">
    <property type="entry name" value="Thioredoxin-like_sf"/>
</dbReference>
<sequence length="264" mass="29732">MSTDRIVVYGDFNCPWSYLASRRAAQLASDGVEVDWRAVEHEPWRPQPFSDTSTRFHRLRDEMPHVLEALLPGEELPYALAGFVPFTHAAVSGYAEAYGAGVGDRVRHLLFEALWLHGIDLGDAQVVRTLLTDAIRSGRSDSEPLHDWGYAVDVFGGPITTTAWRLREQWVSEWQAGGQDMVPVLVRDGEAPLVGLDAVRWLGAELHRRGIDPHRVPVPEPLPMPQQREEPSLSWVAENGNHWQRDHQRLHRAFPVPSLVGHQS</sequence>
<accession>A0A7G9RAQ7</accession>
<dbReference type="Pfam" id="PF01323">
    <property type="entry name" value="DSBA"/>
    <property type="match status" value="1"/>
</dbReference>
<gene>
    <name evidence="2" type="ORF">H9L09_19930</name>
</gene>
<dbReference type="EMBL" id="CP060713">
    <property type="protein sequence ID" value="QNN52682.1"/>
    <property type="molecule type" value="Genomic_DNA"/>
</dbReference>
<dbReference type="Proteomes" id="UP000515947">
    <property type="component" value="Chromosome"/>
</dbReference>
<name>A0A7G9RAQ7_9ACTN</name>
<protein>
    <submittedName>
        <fullName evidence="2">DsbA family protein</fullName>
    </submittedName>
</protein>
<dbReference type="InterPro" id="IPR001853">
    <property type="entry name" value="DSBA-like_thioredoxin_dom"/>
</dbReference>